<feature type="domain" description="PD-(D/E)XK endonuclease-like" evidence="1">
    <location>
        <begin position="7"/>
        <end position="255"/>
    </location>
</feature>
<organism evidence="2 3">
    <name type="scientific">Gordonia phage Jumbo</name>
    <dbReference type="NCBI Taxonomy" id="1887650"/>
    <lineage>
        <taxon>Viruses</taxon>
        <taxon>Duplodnaviria</taxon>
        <taxon>Heunggongvirae</taxon>
        <taxon>Uroviricota</taxon>
        <taxon>Caudoviricetes</taxon>
        <taxon>Gorjumvirus</taxon>
        <taxon>Gorjumvirus jumbo</taxon>
    </lineage>
</organism>
<evidence type="ECO:0000313" key="2">
    <source>
        <dbReference type="EMBL" id="AOE44555.1"/>
    </source>
</evidence>
<keyword evidence="2" id="KW-0269">Exonuclease</keyword>
<dbReference type="Proteomes" id="UP000203357">
    <property type="component" value="Segment"/>
</dbReference>
<evidence type="ECO:0000259" key="1">
    <source>
        <dbReference type="Pfam" id="PF12705"/>
    </source>
</evidence>
<dbReference type="GeneID" id="29067937"/>
<dbReference type="InterPro" id="IPR038726">
    <property type="entry name" value="PDDEXK_AddAB-type"/>
</dbReference>
<dbReference type="GO" id="GO:0004527">
    <property type="term" value="F:exonuclease activity"/>
    <property type="evidence" value="ECO:0007669"/>
    <property type="project" value="UniProtKB-KW"/>
</dbReference>
<dbReference type="Pfam" id="PF12705">
    <property type="entry name" value="PDDEXK_1"/>
    <property type="match status" value="1"/>
</dbReference>
<sequence length="397" mass="44955">MRPASGTVSASSLLVWNQCPQKWAAQYVDYIPTPTGSTRGMVGTVCHDCFENFVQAVYFAKTHTWDDKDYFLELLHEAFMKVFGHSSYSSEDYTDAKKLALDWYERTDLSGIEIYSTEKKTRTPTQVDDILLTYIFDRCDIVEGPNGERAIRVVDYKSVSQRWGFDDVRDKLQFRIYAVCALIEFKELKPEGVWVQADLLRFNETPAVYITREECVETWNEMQETVALILSTERDQAPYRLGTGCRFCPISATCPELQKNVDKGGVLAILDPEQALLTRAALQGKLEGLQSLIDHCEKVITDCAREEDITKLAARDEDSGQTYQVDILATGRRSVKNPSAVAKIVGPEIAARIGKFNMADLDKLIKGNELDDNQKAEIQGLIDKEWSPRLKFKQKGQ</sequence>
<reference evidence="3" key="1">
    <citation type="submission" date="2016-07" db="EMBL/GenBank/DDBJ databases">
        <authorList>
            <person name="Florea S."/>
            <person name="Webb J.S."/>
            <person name="Jaromczyk J."/>
            <person name="Schardl C.L."/>
        </authorList>
    </citation>
    <scope>NUCLEOTIDE SEQUENCE [LARGE SCALE GENOMIC DNA]</scope>
</reference>
<keyword evidence="2" id="KW-0378">Hydrolase</keyword>
<dbReference type="OrthoDB" id="6405at10239"/>
<keyword evidence="3" id="KW-1185">Reference proteome</keyword>
<protein>
    <submittedName>
        <fullName evidence="2">Cas4 family exonuclease</fullName>
    </submittedName>
</protein>
<gene>
    <name evidence="2" type="primary">45</name>
    <name evidence="2" type="ORF">SEA_JUMBO_45</name>
</gene>
<proteinExistence type="predicted"/>
<dbReference type="RefSeq" id="YP_009291010.1">
    <property type="nucleotide sequence ID" value="NC_031109.1"/>
</dbReference>
<dbReference type="KEGG" id="vg:29067937"/>
<evidence type="ECO:0000313" key="3">
    <source>
        <dbReference type="Proteomes" id="UP000203357"/>
    </source>
</evidence>
<name>A0A1B3B0L7_9CAUD</name>
<dbReference type="Gene3D" id="3.90.320.10">
    <property type="match status" value="1"/>
</dbReference>
<dbReference type="InterPro" id="IPR011604">
    <property type="entry name" value="PDDEXK-like_dom_sf"/>
</dbReference>
<accession>A0A1B3B0L7</accession>
<keyword evidence="2" id="KW-0540">Nuclease</keyword>
<dbReference type="EMBL" id="KX557281">
    <property type="protein sequence ID" value="AOE44555.1"/>
    <property type="molecule type" value="Genomic_DNA"/>
</dbReference>